<dbReference type="RefSeq" id="WP_344843841.1">
    <property type="nucleotide sequence ID" value="NZ_BAABDF010000003.1"/>
</dbReference>
<accession>A0ABP7JYQ0</accession>
<dbReference type="Proteomes" id="UP001399917">
    <property type="component" value="Unassembled WGS sequence"/>
</dbReference>
<sequence>MHRTYKSATCCYCGNKTVLDLGGKTRHELKCAACAAPLSRMKSLRVDHVEDAFTIGGKKGHKARQPKRKPRPHKKRERGFAYYLGEFIEEVLDVFD</sequence>
<evidence type="ECO:0000313" key="3">
    <source>
        <dbReference type="Proteomes" id="UP001399917"/>
    </source>
</evidence>
<organism evidence="2 3">
    <name type="scientific">Celeribacter arenosi</name>
    <dbReference type="NCBI Taxonomy" id="792649"/>
    <lineage>
        <taxon>Bacteria</taxon>
        <taxon>Pseudomonadati</taxon>
        <taxon>Pseudomonadota</taxon>
        <taxon>Alphaproteobacteria</taxon>
        <taxon>Rhodobacterales</taxon>
        <taxon>Roseobacteraceae</taxon>
        <taxon>Celeribacter</taxon>
    </lineage>
</organism>
<keyword evidence="3" id="KW-1185">Reference proteome</keyword>
<name>A0ABP7JYQ0_9RHOB</name>
<reference evidence="3" key="1">
    <citation type="journal article" date="2019" name="Int. J. Syst. Evol. Microbiol.">
        <title>The Global Catalogue of Microorganisms (GCM) 10K type strain sequencing project: providing services to taxonomists for standard genome sequencing and annotation.</title>
        <authorList>
            <consortium name="The Broad Institute Genomics Platform"/>
            <consortium name="The Broad Institute Genome Sequencing Center for Infectious Disease"/>
            <person name="Wu L."/>
            <person name="Ma J."/>
        </authorList>
    </citation>
    <scope>NUCLEOTIDE SEQUENCE [LARGE SCALE GENOMIC DNA]</scope>
    <source>
        <strain evidence="3">JCM 17190</strain>
    </source>
</reference>
<feature type="region of interest" description="Disordered" evidence="1">
    <location>
        <begin position="57"/>
        <end position="77"/>
    </location>
</feature>
<protein>
    <submittedName>
        <fullName evidence="2">Uncharacterized protein</fullName>
    </submittedName>
</protein>
<evidence type="ECO:0000313" key="2">
    <source>
        <dbReference type="EMBL" id="GAA3859855.1"/>
    </source>
</evidence>
<gene>
    <name evidence="2" type="ORF">GCM10022404_08330</name>
</gene>
<comment type="caution">
    <text evidence="2">The sequence shown here is derived from an EMBL/GenBank/DDBJ whole genome shotgun (WGS) entry which is preliminary data.</text>
</comment>
<proteinExistence type="predicted"/>
<dbReference type="EMBL" id="BAABDF010000003">
    <property type="protein sequence ID" value="GAA3859855.1"/>
    <property type="molecule type" value="Genomic_DNA"/>
</dbReference>
<feature type="compositionally biased region" description="Basic residues" evidence="1">
    <location>
        <begin position="58"/>
        <end position="77"/>
    </location>
</feature>
<evidence type="ECO:0000256" key="1">
    <source>
        <dbReference type="SAM" id="MobiDB-lite"/>
    </source>
</evidence>